<dbReference type="KEGG" id="drt:Dret_1549"/>
<name>C8X336_DESRD</name>
<dbReference type="NCBIfam" id="TIGR00419">
    <property type="entry name" value="tim"/>
    <property type="match status" value="1"/>
</dbReference>
<comment type="catalytic activity">
    <reaction evidence="7 8">
        <text>D-glyceraldehyde 3-phosphate = dihydroxyacetone phosphate</text>
        <dbReference type="Rhea" id="RHEA:18585"/>
        <dbReference type="ChEBI" id="CHEBI:57642"/>
        <dbReference type="ChEBI" id="CHEBI:59776"/>
        <dbReference type="EC" id="5.3.1.1"/>
    </reaction>
</comment>
<gene>
    <name evidence="7" type="primary">tpiA</name>
    <name evidence="9" type="ordered locus">Dret_1549</name>
</gene>
<reference evidence="10" key="1">
    <citation type="submission" date="2009-09" db="EMBL/GenBank/DDBJ databases">
        <title>The complete chromosome of Desulfohalobium retbaense DSM 5692.</title>
        <authorList>
            <consortium name="US DOE Joint Genome Institute (JGI-PGF)"/>
            <person name="Lucas S."/>
            <person name="Copeland A."/>
            <person name="Lapidus A."/>
            <person name="Glavina del Rio T."/>
            <person name="Dalin E."/>
            <person name="Tice H."/>
            <person name="Bruce D."/>
            <person name="Goodwin L."/>
            <person name="Pitluck S."/>
            <person name="Kyrpides N."/>
            <person name="Mavromatis K."/>
            <person name="Ivanova N."/>
            <person name="Mikhailova N."/>
            <person name="Munk A.C."/>
            <person name="Brettin T."/>
            <person name="Detter J.C."/>
            <person name="Han C."/>
            <person name="Tapia R."/>
            <person name="Larimer F."/>
            <person name="Land M."/>
            <person name="Hauser L."/>
            <person name="Markowitz V."/>
            <person name="Cheng J.-F."/>
            <person name="Hugenholtz P."/>
            <person name="Woyke T."/>
            <person name="Wu D."/>
            <person name="Spring S."/>
            <person name="Klenk H.-P."/>
            <person name="Eisen J.A."/>
        </authorList>
    </citation>
    <scope>NUCLEOTIDE SEQUENCE [LARGE SCALE GENOMIC DNA]</scope>
    <source>
        <strain evidence="10">DSM 5692</strain>
    </source>
</reference>
<dbReference type="GO" id="GO:0019563">
    <property type="term" value="P:glycerol catabolic process"/>
    <property type="evidence" value="ECO:0007669"/>
    <property type="project" value="TreeGrafter"/>
</dbReference>
<evidence type="ECO:0000256" key="2">
    <source>
        <dbReference type="ARBA" id="ARBA00007422"/>
    </source>
</evidence>
<dbReference type="GO" id="GO:0005829">
    <property type="term" value="C:cytosol"/>
    <property type="evidence" value="ECO:0007669"/>
    <property type="project" value="TreeGrafter"/>
</dbReference>
<dbReference type="Gene3D" id="3.20.20.70">
    <property type="entry name" value="Aldolase class I"/>
    <property type="match status" value="1"/>
</dbReference>
<dbReference type="PROSITE" id="PS51440">
    <property type="entry name" value="TIM_2"/>
    <property type="match status" value="1"/>
</dbReference>
<comment type="pathway">
    <text evidence="1 7 8">Carbohydrate degradation; glycolysis; D-glyceraldehyde 3-phosphate from glycerone phosphate: step 1/1.</text>
</comment>
<accession>C8X336</accession>
<dbReference type="OrthoDB" id="9809429at2"/>
<dbReference type="InterPro" id="IPR022896">
    <property type="entry name" value="TrioseP_Isoase_bac/euk"/>
</dbReference>
<dbReference type="PANTHER" id="PTHR21139:SF42">
    <property type="entry name" value="TRIOSEPHOSPHATE ISOMERASE"/>
    <property type="match status" value="1"/>
</dbReference>
<dbReference type="GO" id="GO:0004807">
    <property type="term" value="F:triose-phosphate isomerase activity"/>
    <property type="evidence" value="ECO:0007669"/>
    <property type="project" value="UniProtKB-UniRule"/>
</dbReference>
<evidence type="ECO:0000313" key="10">
    <source>
        <dbReference type="Proteomes" id="UP000001052"/>
    </source>
</evidence>
<dbReference type="InterPro" id="IPR013785">
    <property type="entry name" value="Aldolase_TIM"/>
</dbReference>
<comment type="pathway">
    <text evidence="7 8">Carbohydrate biosynthesis; gluconeogenesis.</text>
</comment>
<dbReference type="RefSeq" id="WP_015751977.1">
    <property type="nucleotide sequence ID" value="NC_013223.1"/>
</dbReference>
<dbReference type="PANTHER" id="PTHR21139">
    <property type="entry name" value="TRIOSEPHOSPHATE ISOMERASE"/>
    <property type="match status" value="1"/>
</dbReference>
<keyword evidence="3 7" id="KW-0312">Gluconeogenesis</keyword>
<keyword evidence="6 7" id="KW-0413">Isomerase</keyword>
<evidence type="ECO:0000256" key="3">
    <source>
        <dbReference type="ARBA" id="ARBA00022432"/>
    </source>
</evidence>
<comment type="subcellular location">
    <subcellularLocation>
        <location evidence="7 8">Cytoplasm</location>
    </subcellularLocation>
</comment>
<keyword evidence="4 7" id="KW-0963">Cytoplasm</keyword>
<dbReference type="PROSITE" id="PS00171">
    <property type="entry name" value="TIM_1"/>
    <property type="match status" value="1"/>
</dbReference>
<evidence type="ECO:0000256" key="6">
    <source>
        <dbReference type="ARBA" id="ARBA00023235"/>
    </source>
</evidence>
<evidence type="ECO:0000256" key="4">
    <source>
        <dbReference type="ARBA" id="ARBA00022490"/>
    </source>
</evidence>
<dbReference type="GO" id="GO:0006094">
    <property type="term" value="P:gluconeogenesis"/>
    <property type="evidence" value="ECO:0007669"/>
    <property type="project" value="UniProtKB-UniRule"/>
</dbReference>
<dbReference type="FunFam" id="3.20.20.70:FF:000016">
    <property type="entry name" value="Triosephosphate isomerase"/>
    <property type="match status" value="1"/>
</dbReference>
<dbReference type="CDD" id="cd00311">
    <property type="entry name" value="TIM"/>
    <property type="match status" value="1"/>
</dbReference>
<dbReference type="HAMAP" id="MF_00147_B">
    <property type="entry name" value="TIM_B"/>
    <property type="match status" value="1"/>
</dbReference>
<feature type="binding site" evidence="7">
    <location>
        <position position="176"/>
    </location>
    <ligand>
        <name>substrate</name>
    </ligand>
</feature>
<dbReference type="HOGENOM" id="CLU_024251_2_0_7"/>
<comment type="similarity">
    <text evidence="2 7 8">Belongs to the triosephosphate isomerase family.</text>
</comment>
<evidence type="ECO:0000256" key="7">
    <source>
        <dbReference type="HAMAP-Rule" id="MF_00147"/>
    </source>
</evidence>
<evidence type="ECO:0000256" key="1">
    <source>
        <dbReference type="ARBA" id="ARBA00004680"/>
    </source>
</evidence>
<evidence type="ECO:0000256" key="8">
    <source>
        <dbReference type="RuleBase" id="RU363013"/>
    </source>
</evidence>
<dbReference type="GO" id="GO:0006096">
    <property type="term" value="P:glycolytic process"/>
    <property type="evidence" value="ECO:0007669"/>
    <property type="project" value="UniProtKB-UniRule"/>
</dbReference>
<sequence length="252" mass="26904">MPKPLMAANWKMFKTSTQALEFFEDFSETLDSTVLKDRDVLFLPPFTSLEALSDPVRFAGFSIGAQNCYPAAEGAFTGEIAPGMLLDLGCDYVLTGHSERRHVLGESDEFVGQKTAFALDQGLGVILCIGETLEQRKAGQVETVLKRQLESGLRDVPNDVPAEALTIAYEPVWAIGTGEVAQDEDIREAHATVRGLLADRLSAAADIRILYGGSVKPANCAQILSLDNVNGVLVGGASLQAASFVDIVSAGL</sequence>
<dbReference type="UniPathway" id="UPA00109">
    <property type="reaction ID" value="UER00189"/>
</dbReference>
<dbReference type="EC" id="5.3.1.1" evidence="7 8"/>
<dbReference type="eggNOG" id="COG0149">
    <property type="taxonomic scope" value="Bacteria"/>
</dbReference>
<protein>
    <recommendedName>
        <fullName evidence="7 8">Triosephosphate isomerase</fullName>
        <shortName evidence="7">TIM</shortName>
        <shortName evidence="7">TPI</shortName>
        <ecNumber evidence="7 8">5.3.1.1</ecNumber>
    </recommendedName>
    <alternativeName>
        <fullName evidence="7">Triose-phosphate isomerase</fullName>
    </alternativeName>
</protein>
<dbReference type="Proteomes" id="UP000001052">
    <property type="component" value="Chromosome"/>
</dbReference>
<dbReference type="InterPro" id="IPR020861">
    <property type="entry name" value="Triosephosphate_isomerase_AS"/>
</dbReference>
<evidence type="ECO:0000256" key="5">
    <source>
        <dbReference type="ARBA" id="ARBA00023152"/>
    </source>
</evidence>
<dbReference type="SUPFAM" id="SSF51351">
    <property type="entry name" value="Triosephosphate isomerase (TIM)"/>
    <property type="match status" value="1"/>
</dbReference>
<reference evidence="9 10" key="2">
    <citation type="journal article" date="2010" name="Stand. Genomic Sci.">
        <title>Complete genome sequence of Desulfohalobium retbaense type strain (HR(100)).</title>
        <authorList>
            <person name="Spring S."/>
            <person name="Nolan M."/>
            <person name="Lapidus A."/>
            <person name="Glavina Del Rio T."/>
            <person name="Copeland A."/>
            <person name="Tice H."/>
            <person name="Cheng J.F."/>
            <person name="Lucas S."/>
            <person name="Land M."/>
            <person name="Chen F."/>
            <person name="Bruce D."/>
            <person name="Goodwin L."/>
            <person name="Pitluck S."/>
            <person name="Ivanova N."/>
            <person name="Mavromatis K."/>
            <person name="Mikhailova N."/>
            <person name="Pati A."/>
            <person name="Chen A."/>
            <person name="Palaniappan K."/>
            <person name="Hauser L."/>
            <person name="Chang Y.J."/>
            <person name="Jeffries C.D."/>
            <person name="Munk C."/>
            <person name="Kiss H."/>
            <person name="Chain P."/>
            <person name="Han C."/>
            <person name="Brettin T."/>
            <person name="Detter J.C."/>
            <person name="Schuler E."/>
            <person name="Goker M."/>
            <person name="Rohde M."/>
            <person name="Bristow J."/>
            <person name="Eisen J.A."/>
            <person name="Markowitz V."/>
            <person name="Hugenholtz P."/>
            <person name="Kyrpides N.C."/>
            <person name="Klenk H.P."/>
        </authorList>
    </citation>
    <scope>NUCLEOTIDE SEQUENCE [LARGE SCALE GENOMIC DNA]</scope>
    <source>
        <strain evidence="9 10">DSM 5692</strain>
    </source>
</reference>
<comment type="subunit">
    <text evidence="7 8">Homodimer.</text>
</comment>
<dbReference type="UniPathway" id="UPA00138"/>
<feature type="active site" description="Proton acceptor" evidence="7">
    <location>
        <position position="170"/>
    </location>
</feature>
<dbReference type="InterPro" id="IPR035990">
    <property type="entry name" value="TIM_sf"/>
</dbReference>
<evidence type="ECO:0000313" key="9">
    <source>
        <dbReference type="EMBL" id="ACV68833.1"/>
    </source>
</evidence>
<comment type="function">
    <text evidence="7">Involved in the gluconeogenesis. Catalyzes stereospecifically the conversion of dihydroxyacetone phosphate (DHAP) to D-glyceraldehyde-3-phosphate (G3P).</text>
</comment>
<feature type="active site" description="Electrophile" evidence="7">
    <location>
        <position position="97"/>
    </location>
</feature>
<dbReference type="InterPro" id="IPR000652">
    <property type="entry name" value="Triosephosphate_isomerase"/>
</dbReference>
<dbReference type="AlphaFoldDB" id="C8X336"/>
<keyword evidence="10" id="KW-1185">Reference proteome</keyword>
<organism evidence="9 10">
    <name type="scientific">Desulfohalobium retbaense (strain ATCC 49708 / DSM 5692 / JCM 16813 / HR100)</name>
    <dbReference type="NCBI Taxonomy" id="485915"/>
    <lineage>
        <taxon>Bacteria</taxon>
        <taxon>Pseudomonadati</taxon>
        <taxon>Thermodesulfobacteriota</taxon>
        <taxon>Desulfovibrionia</taxon>
        <taxon>Desulfovibrionales</taxon>
        <taxon>Desulfohalobiaceae</taxon>
        <taxon>Desulfohalobium</taxon>
    </lineage>
</organism>
<dbReference type="STRING" id="485915.Dret_1549"/>
<dbReference type="GO" id="GO:0046166">
    <property type="term" value="P:glyceraldehyde-3-phosphate biosynthetic process"/>
    <property type="evidence" value="ECO:0007669"/>
    <property type="project" value="TreeGrafter"/>
</dbReference>
<keyword evidence="5 7" id="KW-0324">Glycolysis</keyword>
<dbReference type="EMBL" id="CP001734">
    <property type="protein sequence ID" value="ACV68833.1"/>
    <property type="molecule type" value="Genomic_DNA"/>
</dbReference>
<dbReference type="Pfam" id="PF00121">
    <property type="entry name" value="TIM"/>
    <property type="match status" value="1"/>
</dbReference>
<feature type="binding site" evidence="7">
    <location>
        <position position="214"/>
    </location>
    <ligand>
        <name>substrate</name>
    </ligand>
</feature>
<feature type="binding site" evidence="7">
    <location>
        <begin position="235"/>
        <end position="236"/>
    </location>
    <ligand>
        <name>substrate</name>
    </ligand>
</feature>
<proteinExistence type="inferred from homology"/>
<feature type="binding site" evidence="7">
    <location>
        <begin position="9"/>
        <end position="11"/>
    </location>
    <ligand>
        <name>substrate</name>
    </ligand>
</feature>